<accession>A0A179T813</accession>
<dbReference type="PROSITE" id="PS51257">
    <property type="entry name" value="PROKAR_LIPOPROTEIN"/>
    <property type="match status" value="1"/>
</dbReference>
<dbReference type="PANTHER" id="PTHR43649:SF12">
    <property type="entry name" value="DIACETYLCHITOBIOSE BINDING PROTEIN DASA"/>
    <property type="match status" value="1"/>
</dbReference>
<dbReference type="InterPro" id="IPR006059">
    <property type="entry name" value="SBP"/>
</dbReference>
<feature type="region of interest" description="Disordered" evidence="1">
    <location>
        <begin position="28"/>
        <end position="63"/>
    </location>
</feature>
<comment type="caution">
    <text evidence="3">The sequence shown here is derived from an EMBL/GenBank/DDBJ whole genome shotgun (WGS) entry which is preliminary data.</text>
</comment>
<name>A0A179T813_9BACI</name>
<feature type="chain" id="PRO_5038375370" evidence="2">
    <location>
        <begin position="25"/>
        <end position="558"/>
    </location>
</feature>
<dbReference type="CDD" id="cd13582">
    <property type="entry name" value="PBP2_AlgQ_like_3"/>
    <property type="match status" value="1"/>
</dbReference>
<dbReference type="RefSeq" id="WP_066324841.1">
    <property type="nucleotide sequence ID" value="NZ_LWSG01000001.1"/>
</dbReference>
<feature type="signal peptide" evidence="2">
    <location>
        <begin position="1"/>
        <end position="24"/>
    </location>
</feature>
<dbReference type="InterPro" id="IPR050490">
    <property type="entry name" value="Bact_solute-bd_prot1"/>
</dbReference>
<dbReference type="OrthoDB" id="54751at2"/>
<evidence type="ECO:0000256" key="2">
    <source>
        <dbReference type="SAM" id="SignalP"/>
    </source>
</evidence>
<evidence type="ECO:0000313" key="3">
    <source>
        <dbReference type="EMBL" id="OAS89299.1"/>
    </source>
</evidence>
<proteinExistence type="predicted"/>
<protein>
    <submittedName>
        <fullName evidence="3">ABC transporter substrate-binding protein</fullName>
    </submittedName>
</protein>
<dbReference type="Pfam" id="PF13416">
    <property type="entry name" value="SBP_bac_8"/>
    <property type="match status" value="1"/>
</dbReference>
<keyword evidence="4" id="KW-1185">Reference proteome</keyword>
<sequence>MKSFQKVFSLVFITVLLSIMVACQASKEDASTDSDSSSDEDGSITFSVFDSDANPDWENMESPVGKKIKEDTGVTLEPEFDMEGGQTKIPLMVASGEYPDLITSKGASQLVEAGALIDLAPLIEEHAPNIKKMLGDEINRMKWSKEDPSIYVLPNTAVDNEAMTPGFAALVQHDVVKELGYPEMKTLEDLENVISEYYKLHPEIDGQPTIPLTLQSDGWRFQASTLNSGFMMTGASDDGEYYIDPETYEATLHYRRPVEKEVYRWYNQMNTEGLLDQESFVQKHDQWLAKLSTGRALATIAPDYMIYDAQNALRDAGKYERMYGFYPITLNEGYKHTAYQSNGFQVGWGIGISVDCEDPVRAIKFLDYLVSEETQIMLNWGIEGEHYNIVDGKRVIPEDEWEKRRNDKDYLKKTGIGYNFQRFAPRYGDGVEDSTGQTYTVNTRELAIEGLTDVEKEVLKNYDAELWKDLYPTSEEFPVKPWGAAYNLAIPAGSTLEVTNKRMIDITFKRIPEAILADPEEFDNVWEQFMDDLDKAGVEEAEEEYTQIVKDIVELWSE</sequence>
<organism evidence="3 4">
    <name type="scientific">Metabacillus litoralis</name>
    <dbReference type="NCBI Taxonomy" id="152268"/>
    <lineage>
        <taxon>Bacteria</taxon>
        <taxon>Bacillati</taxon>
        <taxon>Bacillota</taxon>
        <taxon>Bacilli</taxon>
        <taxon>Bacillales</taxon>
        <taxon>Bacillaceae</taxon>
        <taxon>Metabacillus</taxon>
    </lineage>
</organism>
<reference evidence="4" key="1">
    <citation type="submission" date="2016-04" db="EMBL/GenBank/DDBJ databases">
        <authorList>
            <person name="Lyu Z."/>
            <person name="Lyu W."/>
        </authorList>
    </citation>
    <scope>NUCLEOTIDE SEQUENCE [LARGE SCALE GENOMIC DNA]</scope>
    <source>
        <strain evidence="4">C44</strain>
    </source>
</reference>
<keyword evidence="2" id="KW-0732">Signal</keyword>
<dbReference type="EMBL" id="LWSG01000001">
    <property type="protein sequence ID" value="OAS89299.1"/>
    <property type="molecule type" value="Genomic_DNA"/>
</dbReference>
<gene>
    <name evidence="3" type="ORF">A6K24_01745</name>
</gene>
<dbReference type="SUPFAM" id="SSF53850">
    <property type="entry name" value="Periplasmic binding protein-like II"/>
    <property type="match status" value="1"/>
</dbReference>
<dbReference type="Proteomes" id="UP000078534">
    <property type="component" value="Unassembled WGS sequence"/>
</dbReference>
<dbReference type="AlphaFoldDB" id="A0A179T813"/>
<dbReference type="STRING" id="152268.A6K24_01745"/>
<evidence type="ECO:0000256" key="1">
    <source>
        <dbReference type="SAM" id="MobiDB-lite"/>
    </source>
</evidence>
<dbReference type="PANTHER" id="PTHR43649">
    <property type="entry name" value="ARABINOSE-BINDING PROTEIN-RELATED"/>
    <property type="match status" value="1"/>
</dbReference>
<dbReference type="Gene3D" id="3.40.190.10">
    <property type="entry name" value="Periplasmic binding protein-like II"/>
    <property type="match status" value="2"/>
</dbReference>
<evidence type="ECO:0000313" key="4">
    <source>
        <dbReference type="Proteomes" id="UP000078534"/>
    </source>
</evidence>